<feature type="transmembrane region" description="Helical" evidence="1">
    <location>
        <begin position="72"/>
        <end position="92"/>
    </location>
</feature>
<keyword evidence="3" id="KW-1185">Reference proteome</keyword>
<accession>A0A074TPP7</accession>
<dbReference type="AlphaFoldDB" id="A0A074TPP7"/>
<proteinExistence type="predicted"/>
<sequence>MPDLTRSELDAIHADHAKIFTRQWFTRLFSGQLPPGDTFWAGNYGPALFAVPVLVLVALFTALASPGHLSPLFGSAAIIAAIYRGAILLGLIRSVRRAGPGPRIWHALGIAWTLLETGLLLWVGLRLLVG</sequence>
<keyword evidence="1" id="KW-0812">Transmembrane</keyword>
<dbReference type="EMBL" id="JHEH01000004">
    <property type="protein sequence ID" value="KEP70968.1"/>
    <property type="molecule type" value="Genomic_DNA"/>
</dbReference>
<keyword evidence="1" id="KW-0472">Membrane</keyword>
<evidence type="ECO:0000313" key="2">
    <source>
        <dbReference type="EMBL" id="KEP70968.1"/>
    </source>
</evidence>
<evidence type="ECO:0000313" key="3">
    <source>
        <dbReference type="Proteomes" id="UP000027725"/>
    </source>
</evidence>
<comment type="caution">
    <text evidence="2">The sequence shown here is derived from an EMBL/GenBank/DDBJ whole genome shotgun (WGS) entry which is preliminary data.</text>
</comment>
<protein>
    <submittedName>
        <fullName evidence="2">Uncharacterized protein</fullName>
    </submittedName>
</protein>
<dbReference type="RefSeq" id="WP_038063445.1">
    <property type="nucleotide sequence ID" value="NZ_FOVB01000002.1"/>
</dbReference>
<dbReference type="OrthoDB" id="7689850at2"/>
<reference evidence="2 3" key="1">
    <citation type="submission" date="2014-03" db="EMBL/GenBank/DDBJ databases">
        <title>The draft genome sequence of Thioclava dalianensis DLFJ1-1.</title>
        <authorList>
            <person name="Lai Q."/>
            <person name="Shao Z."/>
        </authorList>
    </citation>
    <scope>NUCLEOTIDE SEQUENCE [LARGE SCALE GENOMIC DNA]</scope>
    <source>
        <strain evidence="2 3">DLFJ1-1</strain>
    </source>
</reference>
<evidence type="ECO:0000256" key="1">
    <source>
        <dbReference type="SAM" id="Phobius"/>
    </source>
</evidence>
<feature type="transmembrane region" description="Helical" evidence="1">
    <location>
        <begin position="44"/>
        <end position="65"/>
    </location>
</feature>
<keyword evidence="1" id="KW-1133">Transmembrane helix</keyword>
<gene>
    <name evidence="2" type="ORF">DL1_13940</name>
</gene>
<organism evidence="2 3">
    <name type="scientific">Thioclava dalianensis</name>
    <dbReference type="NCBI Taxonomy" id="1185766"/>
    <lineage>
        <taxon>Bacteria</taxon>
        <taxon>Pseudomonadati</taxon>
        <taxon>Pseudomonadota</taxon>
        <taxon>Alphaproteobacteria</taxon>
        <taxon>Rhodobacterales</taxon>
        <taxon>Paracoccaceae</taxon>
        <taxon>Thioclava</taxon>
    </lineage>
</organism>
<dbReference type="eggNOG" id="ENOG5033K8B">
    <property type="taxonomic scope" value="Bacteria"/>
</dbReference>
<dbReference type="Proteomes" id="UP000027725">
    <property type="component" value="Unassembled WGS sequence"/>
</dbReference>
<feature type="transmembrane region" description="Helical" evidence="1">
    <location>
        <begin position="104"/>
        <end position="129"/>
    </location>
</feature>
<name>A0A074TPP7_9RHOB</name>